<organism evidence="4 5">
    <name type="scientific">Mikania micrantha</name>
    <name type="common">bitter vine</name>
    <dbReference type="NCBI Taxonomy" id="192012"/>
    <lineage>
        <taxon>Eukaryota</taxon>
        <taxon>Viridiplantae</taxon>
        <taxon>Streptophyta</taxon>
        <taxon>Embryophyta</taxon>
        <taxon>Tracheophyta</taxon>
        <taxon>Spermatophyta</taxon>
        <taxon>Magnoliopsida</taxon>
        <taxon>eudicotyledons</taxon>
        <taxon>Gunneridae</taxon>
        <taxon>Pentapetalae</taxon>
        <taxon>asterids</taxon>
        <taxon>campanulids</taxon>
        <taxon>Asterales</taxon>
        <taxon>Asteraceae</taxon>
        <taxon>Asteroideae</taxon>
        <taxon>Heliantheae alliance</taxon>
        <taxon>Eupatorieae</taxon>
        <taxon>Mikania</taxon>
    </lineage>
</organism>
<name>A0A5N6P955_9ASTR</name>
<evidence type="ECO:0000313" key="5">
    <source>
        <dbReference type="Proteomes" id="UP000326396"/>
    </source>
</evidence>
<dbReference type="InterPro" id="IPR044552">
    <property type="entry name" value="GLIP1-5/GLL25"/>
</dbReference>
<protein>
    <recommendedName>
        <fullName evidence="6">GDSL esterase/lipase 5</fullName>
    </recommendedName>
</protein>
<reference evidence="4 5" key="1">
    <citation type="submission" date="2019-05" db="EMBL/GenBank/DDBJ databases">
        <title>Mikania micrantha, genome provides insights into the molecular mechanism of rapid growth.</title>
        <authorList>
            <person name="Liu B."/>
        </authorList>
    </citation>
    <scope>NUCLEOTIDE SEQUENCE [LARGE SCALE GENOMIC DNA]</scope>
    <source>
        <strain evidence="4">NLD-2019</strain>
        <tissue evidence="4">Leaf</tissue>
    </source>
</reference>
<dbReference type="InterPro" id="IPR036514">
    <property type="entry name" value="SGNH_hydro_sf"/>
</dbReference>
<proteinExistence type="inferred from homology"/>
<dbReference type="InterPro" id="IPR035669">
    <property type="entry name" value="SGNH_plant_lipase-like"/>
</dbReference>
<evidence type="ECO:0000313" key="4">
    <source>
        <dbReference type="EMBL" id="KAD6118625.1"/>
    </source>
</evidence>
<evidence type="ECO:0000256" key="3">
    <source>
        <dbReference type="SAM" id="SignalP"/>
    </source>
</evidence>
<feature type="chain" id="PRO_5024289446" description="GDSL esterase/lipase 5" evidence="3">
    <location>
        <begin position="24"/>
        <end position="389"/>
    </location>
</feature>
<dbReference type="OrthoDB" id="1600564at2759"/>
<accession>A0A5N6P955</accession>
<gene>
    <name evidence="4" type="ORF">E3N88_09896</name>
</gene>
<feature type="signal peptide" evidence="3">
    <location>
        <begin position="1"/>
        <end position="23"/>
    </location>
</feature>
<dbReference type="Proteomes" id="UP000326396">
    <property type="component" value="Linkage Group LG13"/>
</dbReference>
<evidence type="ECO:0000256" key="1">
    <source>
        <dbReference type="ARBA" id="ARBA00008668"/>
    </source>
</evidence>
<evidence type="ECO:0000256" key="2">
    <source>
        <dbReference type="ARBA" id="ARBA00022729"/>
    </source>
</evidence>
<dbReference type="InterPro" id="IPR001087">
    <property type="entry name" value="GDSL"/>
</dbReference>
<dbReference type="EMBL" id="SZYD01000005">
    <property type="protein sequence ID" value="KAD6118625.1"/>
    <property type="molecule type" value="Genomic_DNA"/>
</dbReference>
<evidence type="ECO:0008006" key="6">
    <source>
        <dbReference type="Google" id="ProtNLM"/>
    </source>
</evidence>
<dbReference type="PANTHER" id="PTHR45966">
    <property type="entry name" value="GDSL-LIKE LIPASE/ACYLHYDROLASE"/>
    <property type="match status" value="1"/>
</dbReference>
<dbReference type="Pfam" id="PF00657">
    <property type="entry name" value="Lipase_GDSL"/>
    <property type="match status" value="1"/>
</dbReference>
<dbReference type="CDD" id="cd01837">
    <property type="entry name" value="SGNH_plant_lipase_like"/>
    <property type="match status" value="1"/>
</dbReference>
<keyword evidence="2 3" id="KW-0732">Signal</keyword>
<comment type="caution">
    <text evidence="4">The sequence shown here is derived from an EMBL/GenBank/DDBJ whole genome shotgun (WGS) entry which is preliminary data.</text>
</comment>
<dbReference type="Gene3D" id="3.40.50.1110">
    <property type="entry name" value="SGNH hydrolase"/>
    <property type="match status" value="1"/>
</dbReference>
<keyword evidence="5" id="KW-1185">Reference proteome</keyword>
<sequence length="389" mass="44280">MVMAASSWWVLYFWVLSCWMVESKKLRQGALFVFGDSFFDVGNNNYINTTTLDQSNFPPYGRTHFHFPTGRFSDGRIIPDFILEHARLPLIPAYLDPSSHRYFNIGANFASAGAGALLQTFQGSVISLQTQLRYHKRVAKQLKKRYGNSNTLSKAVYLFSIATNDYISPYLITNSTHFNSSYSNSQLVQIVVGNLTAAIKVSPPCKSILAYIYIYIFYNSICIQELHKRGARKFGFVNLGPVGCFPGLRIILNPPNDSGGCVESASLLATLHNQALTKSLKRLAKQLNGFKYLLYDFNHNLQLRLKHPSRYGYKQGKTACCGTGRFRGTYSCGGRRPVREYQVCENPKEYVFWDSYHLTERVYKQMAHQMWNQQPTTGTFNLKTLFESP</sequence>
<dbReference type="AlphaFoldDB" id="A0A5N6P955"/>
<dbReference type="GO" id="GO:0016298">
    <property type="term" value="F:lipase activity"/>
    <property type="evidence" value="ECO:0007669"/>
    <property type="project" value="TreeGrafter"/>
</dbReference>
<dbReference type="PANTHER" id="PTHR45966:SF4">
    <property type="entry name" value="GDSL ESTERASE_LIPASE 5"/>
    <property type="match status" value="1"/>
</dbReference>
<comment type="similarity">
    <text evidence="1">Belongs to the 'GDSL' lipolytic enzyme family.</text>
</comment>